<accession>A0AAW2KFZ7</accession>
<organism evidence="3">
    <name type="scientific">Sesamum angustifolium</name>
    <dbReference type="NCBI Taxonomy" id="2727405"/>
    <lineage>
        <taxon>Eukaryota</taxon>
        <taxon>Viridiplantae</taxon>
        <taxon>Streptophyta</taxon>
        <taxon>Embryophyta</taxon>
        <taxon>Tracheophyta</taxon>
        <taxon>Spermatophyta</taxon>
        <taxon>Magnoliopsida</taxon>
        <taxon>eudicotyledons</taxon>
        <taxon>Gunneridae</taxon>
        <taxon>Pentapetalae</taxon>
        <taxon>asterids</taxon>
        <taxon>lamiids</taxon>
        <taxon>Lamiales</taxon>
        <taxon>Pedaliaceae</taxon>
        <taxon>Sesamum</taxon>
    </lineage>
</organism>
<reference evidence="3" key="1">
    <citation type="submission" date="2020-06" db="EMBL/GenBank/DDBJ databases">
        <authorList>
            <person name="Li T."/>
            <person name="Hu X."/>
            <person name="Zhang T."/>
            <person name="Song X."/>
            <person name="Zhang H."/>
            <person name="Dai N."/>
            <person name="Sheng W."/>
            <person name="Hou X."/>
            <person name="Wei L."/>
        </authorList>
    </citation>
    <scope>NUCLEOTIDE SEQUENCE</scope>
    <source>
        <strain evidence="3">G01</strain>
        <tissue evidence="3">Leaf</tissue>
    </source>
</reference>
<keyword evidence="2" id="KW-0812">Transmembrane</keyword>
<sequence>MGKSCFGKCRLGRIMGWLQIVLGALVIIVSISSLSRFYSAGFFLHNEDICRQFYGSKVVYEGIDVMSLTARVEEVLRKMESLQDKLESAVQRMDKNKEELHKPTSQNRSTRSSWRMR</sequence>
<feature type="compositionally biased region" description="Basic and acidic residues" evidence="1">
    <location>
        <begin position="93"/>
        <end position="102"/>
    </location>
</feature>
<keyword evidence="2" id="KW-0472">Membrane</keyword>
<feature type="region of interest" description="Disordered" evidence="1">
    <location>
        <begin position="93"/>
        <end position="117"/>
    </location>
</feature>
<gene>
    <name evidence="3" type="ORF">Sangu_3064200</name>
</gene>
<feature type="transmembrane region" description="Helical" evidence="2">
    <location>
        <begin position="20"/>
        <end position="44"/>
    </location>
</feature>
<evidence type="ECO:0000313" key="3">
    <source>
        <dbReference type="EMBL" id="KAL0304856.1"/>
    </source>
</evidence>
<evidence type="ECO:0000256" key="2">
    <source>
        <dbReference type="SAM" id="Phobius"/>
    </source>
</evidence>
<keyword evidence="2" id="KW-1133">Transmembrane helix</keyword>
<name>A0AAW2KFZ7_9LAMI</name>
<feature type="compositionally biased region" description="Polar residues" evidence="1">
    <location>
        <begin position="103"/>
        <end position="117"/>
    </location>
</feature>
<evidence type="ECO:0008006" key="4">
    <source>
        <dbReference type="Google" id="ProtNLM"/>
    </source>
</evidence>
<proteinExistence type="predicted"/>
<dbReference type="EMBL" id="JACGWK010000167">
    <property type="protein sequence ID" value="KAL0304856.1"/>
    <property type="molecule type" value="Genomic_DNA"/>
</dbReference>
<comment type="caution">
    <text evidence="3">The sequence shown here is derived from an EMBL/GenBank/DDBJ whole genome shotgun (WGS) entry which is preliminary data.</text>
</comment>
<reference evidence="3" key="2">
    <citation type="journal article" date="2024" name="Plant">
        <title>Genomic evolution and insights into agronomic trait innovations of Sesamum species.</title>
        <authorList>
            <person name="Miao H."/>
            <person name="Wang L."/>
            <person name="Qu L."/>
            <person name="Liu H."/>
            <person name="Sun Y."/>
            <person name="Le M."/>
            <person name="Wang Q."/>
            <person name="Wei S."/>
            <person name="Zheng Y."/>
            <person name="Lin W."/>
            <person name="Duan Y."/>
            <person name="Cao H."/>
            <person name="Xiong S."/>
            <person name="Wang X."/>
            <person name="Wei L."/>
            <person name="Li C."/>
            <person name="Ma Q."/>
            <person name="Ju M."/>
            <person name="Zhao R."/>
            <person name="Li G."/>
            <person name="Mu C."/>
            <person name="Tian Q."/>
            <person name="Mei H."/>
            <person name="Zhang T."/>
            <person name="Gao T."/>
            <person name="Zhang H."/>
        </authorList>
    </citation>
    <scope>NUCLEOTIDE SEQUENCE</scope>
    <source>
        <strain evidence="3">G01</strain>
    </source>
</reference>
<evidence type="ECO:0000256" key="1">
    <source>
        <dbReference type="SAM" id="MobiDB-lite"/>
    </source>
</evidence>
<protein>
    <recommendedName>
        <fullName evidence="4">Transmembrane protein</fullName>
    </recommendedName>
</protein>
<dbReference type="AlphaFoldDB" id="A0AAW2KFZ7"/>